<sequence length="272" mass="30168">MRSICVLLLLLCIAISFTDGTKKRKRTDVVSDTSSTTYNRKKHGPREQYNCRVRDPSQHIATRLTRYFIFGGILQGIAEKTGIPRDKLVLGGASQFQDQTSGRGLNVHAAHVIRAGAIDPRLKDKDASLNTALQNYLGHTQNVLSLANAWHGVGGAIDQFQSSRLTDLAKIDFTGKLDPTKRRAVERIMQTFRDITDKHVQYATKKATAKPNAKPNAKRAKNKQPAANSNQKVLQADKAAIYCATPEMLYENGRAGYGMVKTGEFAKHYDRP</sequence>
<evidence type="ECO:0000256" key="1">
    <source>
        <dbReference type="SAM" id="MobiDB-lite"/>
    </source>
</evidence>
<protein>
    <submittedName>
        <fullName evidence="3">Uncharacterized protein</fullName>
    </submittedName>
</protein>
<evidence type="ECO:0000313" key="3">
    <source>
        <dbReference type="EnsemblMetazoa" id="ADIR016221-PA"/>
    </source>
</evidence>
<evidence type="ECO:0000256" key="2">
    <source>
        <dbReference type="SAM" id="SignalP"/>
    </source>
</evidence>
<dbReference type="Proteomes" id="UP000075884">
    <property type="component" value="Unassembled WGS sequence"/>
</dbReference>
<accession>A0A9I3EIB0</accession>
<reference evidence="4" key="1">
    <citation type="submission" date="2013-03" db="EMBL/GenBank/DDBJ databases">
        <title>The Genome Sequence of Anopheles dirus WRAIR2.</title>
        <authorList>
            <consortium name="The Broad Institute Genomics Platform"/>
            <person name="Neafsey D.E."/>
            <person name="Walton C."/>
            <person name="Walker B."/>
            <person name="Young S.K."/>
            <person name="Zeng Q."/>
            <person name="Gargeya S."/>
            <person name="Fitzgerald M."/>
            <person name="Haas B."/>
            <person name="Abouelleil A."/>
            <person name="Allen A.W."/>
            <person name="Alvarado L."/>
            <person name="Arachchi H.M."/>
            <person name="Berlin A.M."/>
            <person name="Chapman S.B."/>
            <person name="Gainer-Dewar J."/>
            <person name="Goldberg J."/>
            <person name="Griggs A."/>
            <person name="Gujja S."/>
            <person name="Hansen M."/>
            <person name="Howarth C."/>
            <person name="Imamovic A."/>
            <person name="Ireland A."/>
            <person name="Larimer J."/>
            <person name="McCowan C."/>
            <person name="Murphy C."/>
            <person name="Pearson M."/>
            <person name="Poon T.W."/>
            <person name="Priest M."/>
            <person name="Roberts A."/>
            <person name="Saif S."/>
            <person name="Shea T."/>
            <person name="Sisk P."/>
            <person name="Sykes S."/>
            <person name="Wortman J."/>
            <person name="Nusbaum C."/>
            <person name="Birren B."/>
        </authorList>
    </citation>
    <scope>NUCLEOTIDE SEQUENCE [LARGE SCALE GENOMIC DNA]</scope>
    <source>
        <strain evidence="4">WRAIR2</strain>
    </source>
</reference>
<dbReference type="AlphaFoldDB" id="A0A9I3EIB0"/>
<feature type="region of interest" description="Disordered" evidence="1">
    <location>
        <begin position="206"/>
        <end position="232"/>
    </location>
</feature>
<organism evidence="3 4">
    <name type="scientific">Anopheles dirus</name>
    <dbReference type="NCBI Taxonomy" id="7168"/>
    <lineage>
        <taxon>Eukaryota</taxon>
        <taxon>Metazoa</taxon>
        <taxon>Ecdysozoa</taxon>
        <taxon>Arthropoda</taxon>
        <taxon>Hexapoda</taxon>
        <taxon>Insecta</taxon>
        <taxon>Pterygota</taxon>
        <taxon>Neoptera</taxon>
        <taxon>Endopterygota</taxon>
        <taxon>Diptera</taxon>
        <taxon>Nematocera</taxon>
        <taxon>Culicoidea</taxon>
        <taxon>Culicidae</taxon>
        <taxon>Anophelinae</taxon>
        <taxon>Anopheles</taxon>
    </lineage>
</organism>
<proteinExistence type="predicted"/>
<feature type="compositionally biased region" description="Low complexity" evidence="1">
    <location>
        <begin position="206"/>
        <end position="215"/>
    </location>
</feature>
<dbReference type="EnsemblMetazoa" id="ADIR016221-RA">
    <property type="protein sequence ID" value="ADIR016221-PA"/>
    <property type="gene ID" value="ADIR016221"/>
</dbReference>
<reference evidence="3" key="2">
    <citation type="submission" date="2023-03" db="UniProtKB">
        <authorList>
            <consortium name="EnsemblMetazoa"/>
        </authorList>
    </citation>
    <scope>IDENTIFICATION</scope>
    <source>
        <strain evidence="3">WRAIR2</strain>
    </source>
</reference>
<feature type="signal peptide" evidence="2">
    <location>
        <begin position="1"/>
        <end position="20"/>
    </location>
</feature>
<evidence type="ECO:0000313" key="4">
    <source>
        <dbReference type="Proteomes" id="UP000075884"/>
    </source>
</evidence>
<keyword evidence="4" id="KW-1185">Reference proteome</keyword>
<keyword evidence="2" id="KW-0732">Signal</keyword>
<feature type="chain" id="PRO_5039946913" evidence="2">
    <location>
        <begin position="21"/>
        <end position="272"/>
    </location>
</feature>
<name>A0A9I3EIB0_9DIPT</name>